<dbReference type="Pfam" id="PF14076">
    <property type="entry name" value="DUF4258"/>
    <property type="match status" value="1"/>
</dbReference>
<evidence type="ECO:0000313" key="2">
    <source>
        <dbReference type="Proteomes" id="UP000033865"/>
    </source>
</evidence>
<evidence type="ECO:0000313" key="1">
    <source>
        <dbReference type="EMBL" id="KKW34689.1"/>
    </source>
</evidence>
<proteinExistence type="predicted"/>
<organism evidence="1 2">
    <name type="scientific">Candidatus Uhrbacteria bacterium GW2011_GWC2_53_7</name>
    <dbReference type="NCBI Taxonomy" id="1618986"/>
    <lineage>
        <taxon>Bacteria</taxon>
        <taxon>Candidatus Uhriibacteriota</taxon>
    </lineage>
</organism>
<reference evidence="1 2" key="1">
    <citation type="journal article" date="2015" name="Nature">
        <title>rRNA introns, odd ribosomes, and small enigmatic genomes across a large radiation of phyla.</title>
        <authorList>
            <person name="Brown C.T."/>
            <person name="Hug L.A."/>
            <person name="Thomas B.C."/>
            <person name="Sharon I."/>
            <person name="Castelle C.J."/>
            <person name="Singh A."/>
            <person name="Wilkins M.J."/>
            <person name="Williams K.H."/>
            <person name="Banfield J.F."/>
        </authorList>
    </citation>
    <scope>NUCLEOTIDE SEQUENCE [LARGE SCALE GENOMIC DNA]</scope>
</reference>
<comment type="caution">
    <text evidence="1">The sequence shown here is derived from an EMBL/GenBank/DDBJ whole genome shotgun (WGS) entry which is preliminary data.</text>
</comment>
<dbReference type="EMBL" id="LCRN01000062">
    <property type="protein sequence ID" value="KKW34689.1"/>
    <property type="molecule type" value="Genomic_DNA"/>
</dbReference>
<evidence type="ECO:0008006" key="3">
    <source>
        <dbReference type="Google" id="ProtNLM"/>
    </source>
</evidence>
<accession>A0A0G2APM8</accession>
<protein>
    <recommendedName>
        <fullName evidence="3">DUF4258 domain-containing protein</fullName>
    </recommendedName>
</protein>
<dbReference type="InterPro" id="IPR025354">
    <property type="entry name" value="DUF4258"/>
</dbReference>
<gene>
    <name evidence="1" type="ORF">UY82_C0062G0004</name>
</gene>
<sequence>MTILEEVRQAAQTRLLFLPHAIRQMSRPERMITPSEVETVVVRGELIEDYPQDPRGHSCLLLGFGHADRAVHVVCSPKGDYLAIITAYLPDPAQWSEDFRRRR</sequence>
<dbReference type="Proteomes" id="UP000033865">
    <property type="component" value="Unassembled WGS sequence"/>
</dbReference>
<dbReference type="AlphaFoldDB" id="A0A0G2APM8"/>
<name>A0A0G2APM8_9BACT</name>